<reference evidence="1" key="1">
    <citation type="submission" date="2021-01" db="EMBL/GenBank/DDBJ databases">
        <authorList>
            <person name="Kaushik A."/>
        </authorList>
    </citation>
    <scope>NUCLEOTIDE SEQUENCE</scope>
    <source>
        <strain evidence="1">AG5</strain>
    </source>
</reference>
<sequence>MEHNSKVDKHPRRLVTGFVLPSVPIFSLVDNTAKDDYLIQPNGGDPPQLVHRQDRIERPSGFVRFSTRLGLANGDRPILEAAEKAYRFITRNYRPGDQVTLAVTTSAKWETYPHAKAIEMLAWHLYNGTSPKNTSKAQLGAGGNRGRIPIYAVVARVYLDEKQSMSSWSDGWKSRLPPEIKHIICWDKYPFRSCSSTFGKDGTLTSREVHMSCLVFGN</sequence>
<organism evidence="1 2">
    <name type="scientific">Rhizoctonia solani</name>
    <dbReference type="NCBI Taxonomy" id="456999"/>
    <lineage>
        <taxon>Eukaryota</taxon>
        <taxon>Fungi</taxon>
        <taxon>Dikarya</taxon>
        <taxon>Basidiomycota</taxon>
        <taxon>Agaricomycotina</taxon>
        <taxon>Agaricomycetes</taxon>
        <taxon>Cantharellales</taxon>
        <taxon>Ceratobasidiaceae</taxon>
        <taxon>Rhizoctonia</taxon>
    </lineage>
</organism>
<dbReference type="EMBL" id="CAJNJQ010001189">
    <property type="protein sequence ID" value="CAE7125681.1"/>
    <property type="molecule type" value="Genomic_DNA"/>
</dbReference>
<dbReference type="AlphaFoldDB" id="A0A8H3DW63"/>
<proteinExistence type="predicted"/>
<name>A0A8H3DW63_9AGAM</name>
<protein>
    <submittedName>
        <fullName evidence="1">Uncharacterized protein</fullName>
    </submittedName>
</protein>
<evidence type="ECO:0000313" key="2">
    <source>
        <dbReference type="Proteomes" id="UP000663827"/>
    </source>
</evidence>
<evidence type="ECO:0000313" key="1">
    <source>
        <dbReference type="EMBL" id="CAE7125681.1"/>
    </source>
</evidence>
<dbReference type="Proteomes" id="UP000663827">
    <property type="component" value="Unassembled WGS sequence"/>
</dbReference>
<gene>
    <name evidence="1" type="ORF">RDB_LOCUS59565</name>
</gene>
<comment type="caution">
    <text evidence="1">The sequence shown here is derived from an EMBL/GenBank/DDBJ whole genome shotgun (WGS) entry which is preliminary data.</text>
</comment>
<accession>A0A8H3DW63</accession>